<evidence type="ECO:0000313" key="4">
    <source>
        <dbReference type="EMBL" id="KAK7043966.1"/>
    </source>
</evidence>
<keyword evidence="5" id="KW-1185">Reference proteome</keyword>
<feature type="transmembrane region" description="Helical" evidence="2">
    <location>
        <begin position="263"/>
        <end position="287"/>
    </location>
</feature>
<feature type="compositionally biased region" description="Low complexity" evidence="1">
    <location>
        <begin position="149"/>
        <end position="165"/>
    </location>
</feature>
<organism evidence="4 5">
    <name type="scientific">Paramarasmius palmivorus</name>
    <dbReference type="NCBI Taxonomy" id="297713"/>
    <lineage>
        <taxon>Eukaryota</taxon>
        <taxon>Fungi</taxon>
        <taxon>Dikarya</taxon>
        <taxon>Basidiomycota</taxon>
        <taxon>Agaricomycotina</taxon>
        <taxon>Agaricomycetes</taxon>
        <taxon>Agaricomycetidae</taxon>
        <taxon>Agaricales</taxon>
        <taxon>Marasmiineae</taxon>
        <taxon>Marasmiaceae</taxon>
        <taxon>Paramarasmius</taxon>
    </lineage>
</organism>
<keyword evidence="2" id="KW-1133">Transmembrane helix</keyword>
<keyword evidence="3" id="KW-0732">Signal</keyword>
<feature type="compositionally biased region" description="Polar residues" evidence="1">
    <location>
        <begin position="207"/>
        <end position="220"/>
    </location>
</feature>
<dbReference type="AlphaFoldDB" id="A0AAW0CZ61"/>
<accession>A0AAW0CZ61</accession>
<gene>
    <name evidence="4" type="ORF">VNI00_008134</name>
</gene>
<keyword evidence="2" id="KW-0812">Transmembrane</keyword>
<feature type="region of interest" description="Disordered" evidence="1">
    <location>
        <begin position="313"/>
        <end position="346"/>
    </location>
</feature>
<feature type="signal peptide" evidence="3">
    <location>
        <begin position="1"/>
        <end position="17"/>
    </location>
</feature>
<feature type="region of interest" description="Disordered" evidence="1">
    <location>
        <begin position="189"/>
        <end position="220"/>
    </location>
</feature>
<reference evidence="4 5" key="1">
    <citation type="submission" date="2024-01" db="EMBL/GenBank/DDBJ databases">
        <title>A draft genome for a cacao thread blight-causing isolate of Paramarasmius palmivorus.</title>
        <authorList>
            <person name="Baruah I.K."/>
            <person name="Bukari Y."/>
            <person name="Amoako-Attah I."/>
            <person name="Meinhardt L.W."/>
            <person name="Bailey B.A."/>
            <person name="Cohen S.P."/>
        </authorList>
    </citation>
    <scope>NUCLEOTIDE SEQUENCE [LARGE SCALE GENOMIC DNA]</scope>
    <source>
        <strain evidence="4 5">GH-12</strain>
    </source>
</reference>
<name>A0AAW0CZ61_9AGAR</name>
<proteinExistence type="predicted"/>
<protein>
    <submittedName>
        <fullName evidence="4">Uncharacterized protein</fullName>
    </submittedName>
</protein>
<feature type="chain" id="PRO_5043743354" evidence="3">
    <location>
        <begin position="18"/>
        <end position="379"/>
    </location>
</feature>
<comment type="caution">
    <text evidence="4">The sequence shown here is derived from an EMBL/GenBank/DDBJ whole genome shotgun (WGS) entry which is preliminary data.</text>
</comment>
<feature type="compositionally biased region" description="Low complexity" evidence="1">
    <location>
        <begin position="189"/>
        <end position="201"/>
    </location>
</feature>
<evidence type="ECO:0000313" key="5">
    <source>
        <dbReference type="Proteomes" id="UP001383192"/>
    </source>
</evidence>
<evidence type="ECO:0000256" key="3">
    <source>
        <dbReference type="SAM" id="SignalP"/>
    </source>
</evidence>
<evidence type="ECO:0000256" key="2">
    <source>
        <dbReference type="SAM" id="Phobius"/>
    </source>
</evidence>
<keyword evidence="2" id="KW-0472">Membrane</keyword>
<dbReference type="Proteomes" id="UP001383192">
    <property type="component" value="Unassembled WGS sequence"/>
</dbReference>
<evidence type="ECO:0000256" key="1">
    <source>
        <dbReference type="SAM" id="MobiDB-lite"/>
    </source>
</evidence>
<feature type="region of interest" description="Disordered" evidence="1">
    <location>
        <begin position="148"/>
        <end position="167"/>
    </location>
</feature>
<dbReference type="EMBL" id="JAYKXP010000027">
    <property type="protein sequence ID" value="KAK7043966.1"/>
    <property type="molecule type" value="Genomic_DNA"/>
</dbReference>
<sequence length="379" mass="41673">MLRRVWLLVAIAITVQSLKVAVDKIPRSVQIGDKLPLEVAITYFDESDLPRSGICKPQAVDLIHDDDLIRRRKHERRLRIAGRSFVVHTSTQLNVPQTVGYVFALQVNAVSEMTVNRVYRVRVVLEGPDGFPTDFIFSPFTAFADGGESFTTSTSKPRPTSPTFSESDPTITLKLLKYCRTTSLDTSQSRMSSRLRMTTSTIDEPSLPTSTVTNSSPSFPITSQLTGTHTTTELFNNSAVNMPGETSASSTGIPVSDESSRKAGIIAGSVMGSIVLAVLLPLGICYYRRFTKQRELLQTRPYRFLSDVPVPESGAKISNAESQQRDILDAPGTGESPNRKLERRSVVVVDGDSTVPPYESRLSPGNVDIDVVDLPPEYF</sequence>